<evidence type="ECO:0000313" key="2">
    <source>
        <dbReference type="Proteomes" id="UP000747542"/>
    </source>
</evidence>
<dbReference type="Proteomes" id="UP000747542">
    <property type="component" value="Unassembled WGS sequence"/>
</dbReference>
<evidence type="ECO:0000313" key="1">
    <source>
        <dbReference type="EMBL" id="KAG7173331.1"/>
    </source>
</evidence>
<proteinExistence type="predicted"/>
<dbReference type="AlphaFoldDB" id="A0A8J5N4R4"/>
<name>A0A8J5N4R4_HOMAM</name>
<dbReference type="EMBL" id="JAHLQT010010077">
    <property type="protein sequence ID" value="KAG7173331.1"/>
    <property type="molecule type" value="Genomic_DNA"/>
</dbReference>
<gene>
    <name evidence="1" type="ORF">Hamer_G023074</name>
</gene>
<sequence>MENVRVLYEEDTREMWSNNKRRLGTRFGIDVHDWKLAVLYYTMERDTFMTICIDDTEENDSHMVSVYRAMDGRYLYYDSAETVVDKSFLQYMQINNIPYQDVTVVDAPNQIYRTCAYHSFVFLDFVTTNYYLNSFDLAEQYRMAGISCPTAVFLVSIMLQEFPNNIDIFTRGDPNIDLIVSE</sequence>
<comment type="caution">
    <text evidence="1">The sequence shown here is derived from an EMBL/GenBank/DDBJ whole genome shotgun (WGS) entry which is preliminary data.</text>
</comment>
<keyword evidence="2" id="KW-1185">Reference proteome</keyword>
<protein>
    <submittedName>
        <fullName evidence="1">Uncharacterized protein</fullName>
    </submittedName>
</protein>
<accession>A0A8J5N4R4</accession>
<reference evidence="1" key="1">
    <citation type="journal article" date="2021" name="Sci. Adv.">
        <title>The American lobster genome reveals insights on longevity, neural, and immune adaptations.</title>
        <authorList>
            <person name="Polinski J.M."/>
            <person name="Zimin A.V."/>
            <person name="Clark K.F."/>
            <person name="Kohn A.B."/>
            <person name="Sadowski N."/>
            <person name="Timp W."/>
            <person name="Ptitsyn A."/>
            <person name="Khanna P."/>
            <person name="Romanova D.Y."/>
            <person name="Williams P."/>
            <person name="Greenwood S.J."/>
            <person name="Moroz L.L."/>
            <person name="Walt D.R."/>
            <person name="Bodnar A.G."/>
        </authorList>
    </citation>
    <scope>NUCLEOTIDE SEQUENCE</scope>
    <source>
        <strain evidence="1">GMGI-L3</strain>
    </source>
</reference>
<organism evidence="1 2">
    <name type="scientific">Homarus americanus</name>
    <name type="common">American lobster</name>
    <dbReference type="NCBI Taxonomy" id="6706"/>
    <lineage>
        <taxon>Eukaryota</taxon>
        <taxon>Metazoa</taxon>
        <taxon>Ecdysozoa</taxon>
        <taxon>Arthropoda</taxon>
        <taxon>Crustacea</taxon>
        <taxon>Multicrustacea</taxon>
        <taxon>Malacostraca</taxon>
        <taxon>Eumalacostraca</taxon>
        <taxon>Eucarida</taxon>
        <taxon>Decapoda</taxon>
        <taxon>Pleocyemata</taxon>
        <taxon>Astacidea</taxon>
        <taxon>Nephropoidea</taxon>
        <taxon>Nephropidae</taxon>
        <taxon>Homarus</taxon>
    </lineage>
</organism>